<keyword evidence="7 11" id="KW-0067">ATP-binding</keyword>
<comment type="similarity">
    <text evidence="1 11">Belongs to the carbohydrate kinase PfkB family.</text>
</comment>
<dbReference type="EMBL" id="PGVA01000043">
    <property type="protein sequence ID" value="PLR80878.1"/>
    <property type="molecule type" value="Genomic_DNA"/>
</dbReference>
<evidence type="ECO:0000256" key="5">
    <source>
        <dbReference type="ARBA" id="ARBA00022741"/>
    </source>
</evidence>
<name>A0A2N5GIM9_9BACI</name>
<dbReference type="Pfam" id="PF00294">
    <property type="entry name" value="PfkB"/>
    <property type="match status" value="1"/>
</dbReference>
<dbReference type="GO" id="GO:0044281">
    <property type="term" value="P:small molecule metabolic process"/>
    <property type="evidence" value="ECO:0007669"/>
    <property type="project" value="UniProtKB-ARBA"/>
</dbReference>
<proteinExistence type="inferred from homology"/>
<dbReference type="GO" id="GO:0005829">
    <property type="term" value="C:cytosol"/>
    <property type="evidence" value="ECO:0007669"/>
    <property type="project" value="TreeGrafter"/>
</dbReference>
<gene>
    <name evidence="13" type="primary">pfkB</name>
    <name evidence="13" type="ORF">CU635_16550</name>
    <name evidence="14" type="ORF">CVD25_19440</name>
</gene>
<dbReference type="GO" id="GO:0005524">
    <property type="term" value="F:ATP binding"/>
    <property type="evidence" value="ECO:0007669"/>
    <property type="project" value="UniProtKB-UniRule"/>
</dbReference>
<dbReference type="EMBL" id="PGVD01000067">
    <property type="protein sequence ID" value="PLR91166.1"/>
    <property type="molecule type" value="Genomic_DNA"/>
</dbReference>
<dbReference type="InterPro" id="IPR002173">
    <property type="entry name" value="Carboh/pur_kinase_PfkB_CS"/>
</dbReference>
<dbReference type="AlphaFoldDB" id="A0A2N5GIM9"/>
<dbReference type="RefSeq" id="WP_101578492.1">
    <property type="nucleotide sequence ID" value="NZ_PGVA01000043.1"/>
</dbReference>
<comment type="function">
    <text evidence="11">Catalyzes the ATP-dependent phosphorylation of fructose-l-phosphate to fructose-l,6-bisphosphate.</text>
</comment>
<dbReference type="CDD" id="cd01164">
    <property type="entry name" value="FruK_PfkB_like"/>
    <property type="match status" value="1"/>
</dbReference>
<evidence type="ECO:0000256" key="8">
    <source>
        <dbReference type="ARBA" id="ARBA00032802"/>
    </source>
</evidence>
<dbReference type="GO" id="GO:0016052">
    <property type="term" value="P:carbohydrate catabolic process"/>
    <property type="evidence" value="ECO:0007669"/>
    <property type="project" value="UniProtKB-ARBA"/>
</dbReference>
<dbReference type="FunFam" id="3.40.1190.20:FF:000001">
    <property type="entry name" value="Phosphofructokinase"/>
    <property type="match status" value="1"/>
</dbReference>
<dbReference type="InterPro" id="IPR029056">
    <property type="entry name" value="Ribokinase-like"/>
</dbReference>
<protein>
    <recommendedName>
        <fullName evidence="3 11">1-phosphofructokinase</fullName>
        <shortName evidence="11">Fru1PK</shortName>
        <ecNumber evidence="2 11">2.7.1.56</ecNumber>
    </recommendedName>
    <alternativeName>
        <fullName evidence="8 11">Fructose 1-phosphate kinase</fullName>
    </alternativeName>
</protein>
<dbReference type="Proteomes" id="UP000234951">
    <property type="component" value="Unassembled WGS sequence"/>
</dbReference>
<evidence type="ECO:0000259" key="12">
    <source>
        <dbReference type="Pfam" id="PF00294"/>
    </source>
</evidence>
<evidence type="ECO:0000256" key="2">
    <source>
        <dbReference type="ARBA" id="ARBA00012131"/>
    </source>
</evidence>
<comment type="caution">
    <text evidence="13">The sequence shown here is derived from an EMBL/GenBank/DDBJ whole genome shotgun (WGS) entry which is preliminary data.</text>
</comment>
<keyword evidence="5 11" id="KW-0547">Nucleotide-binding</keyword>
<sequence>MIYTLTLNPSVDYIVELEQINVGALNRTINDTKFPGGKGINVSRVLKGMGINSQALGFIGGFTGQFIEDYLQNENIASQFVRVNEDTRINIKLKTDRETEINAKGPLITNEDYQALKNKVRQLSSQDLLVLAGSIPATMPESTYEDLVDICSANGARFVVDAEGNLLKNVLKFRPFIIKPNHHELGDLFEATIETCEQAIHYGQKLVEMGAENVIVSLAAKGAVFINENVAYIAEVPKGDVKSSVGAGDSMVAGFLAKYETTNNFKEAFQYSVASGSATAFSIGLCTPEKVAELLPQVVIKEFLKER</sequence>
<evidence type="ECO:0000256" key="7">
    <source>
        <dbReference type="ARBA" id="ARBA00022840"/>
    </source>
</evidence>
<feature type="domain" description="Carbohydrate kinase PfkB" evidence="12">
    <location>
        <begin position="7"/>
        <end position="288"/>
    </location>
</feature>
<dbReference type="InterPro" id="IPR017583">
    <property type="entry name" value="Tagatose/fructose_Pkinase"/>
</dbReference>
<evidence type="ECO:0000256" key="10">
    <source>
        <dbReference type="PIRNR" id="PIRNR000535"/>
    </source>
</evidence>
<dbReference type="PROSITE" id="PS00584">
    <property type="entry name" value="PFKB_KINASES_2"/>
    <property type="match status" value="1"/>
</dbReference>
<dbReference type="PANTHER" id="PTHR46566:SF1">
    <property type="entry name" value="1-PHOSPHOFRUCTOKINASE"/>
    <property type="match status" value="1"/>
</dbReference>
<keyword evidence="16" id="KW-1185">Reference proteome</keyword>
<evidence type="ECO:0000313" key="15">
    <source>
        <dbReference type="Proteomes" id="UP000234951"/>
    </source>
</evidence>
<dbReference type="PANTHER" id="PTHR46566">
    <property type="entry name" value="1-PHOSPHOFRUCTOKINASE-RELATED"/>
    <property type="match status" value="1"/>
</dbReference>
<dbReference type="InterPro" id="IPR011611">
    <property type="entry name" value="PfkB_dom"/>
</dbReference>
<evidence type="ECO:0000313" key="13">
    <source>
        <dbReference type="EMBL" id="PLR80878.1"/>
    </source>
</evidence>
<dbReference type="NCBIfam" id="TIGR03828">
    <property type="entry name" value="pfkB"/>
    <property type="match status" value="1"/>
</dbReference>
<reference evidence="14 16" key="2">
    <citation type="submission" date="2017-12" db="EMBL/GenBank/DDBJ databases">
        <title>Comparative Functional Genomics of Dry Heat Resistant strains isolated from the Viking Spacecraft.</title>
        <authorList>
            <person name="Seuylemezian A."/>
            <person name="Cooper K."/>
            <person name="Vaishampayan P."/>
        </authorList>
    </citation>
    <scope>NUCLEOTIDE SEQUENCE [LARGE SCALE GENOMIC DNA]</scope>
    <source>
        <strain evidence="14 16">ATCC 29669</strain>
    </source>
</reference>
<organism evidence="13 15">
    <name type="scientific">Bacillus canaveralius</name>
    <dbReference type="NCBI Taxonomy" id="1403243"/>
    <lineage>
        <taxon>Bacteria</taxon>
        <taxon>Bacillati</taxon>
        <taxon>Bacillota</taxon>
        <taxon>Bacilli</taxon>
        <taxon>Bacillales</taxon>
        <taxon>Bacillaceae</taxon>
        <taxon>Bacillus</taxon>
    </lineage>
</organism>
<keyword evidence="4 10" id="KW-0808">Transferase</keyword>
<dbReference type="InterPro" id="IPR022463">
    <property type="entry name" value="1-PFruKinase"/>
</dbReference>
<dbReference type="SUPFAM" id="SSF53613">
    <property type="entry name" value="Ribokinase-like"/>
    <property type="match status" value="1"/>
</dbReference>
<accession>A0A2N5GIM9</accession>
<reference evidence="13 15" key="1">
    <citation type="submission" date="2017-11" db="EMBL/GenBank/DDBJ databases">
        <title>Comparitive Functional Genomics of Dry Heat Resistant strains isolated from the Viking Spacecraft.</title>
        <authorList>
            <person name="Seuylemezian A."/>
            <person name="Cooper K."/>
            <person name="Vaishampayan P."/>
        </authorList>
    </citation>
    <scope>NUCLEOTIDE SEQUENCE [LARGE SCALE GENOMIC DNA]</scope>
    <source>
        <strain evidence="13 15">M4.6</strain>
    </source>
</reference>
<dbReference type="GO" id="GO:0008662">
    <property type="term" value="F:1-phosphofructokinase activity"/>
    <property type="evidence" value="ECO:0007669"/>
    <property type="project" value="UniProtKB-UniRule"/>
</dbReference>
<evidence type="ECO:0000256" key="1">
    <source>
        <dbReference type="ARBA" id="ARBA00010688"/>
    </source>
</evidence>
<evidence type="ECO:0000256" key="6">
    <source>
        <dbReference type="ARBA" id="ARBA00022777"/>
    </source>
</evidence>
<dbReference type="Proteomes" id="UP000235114">
    <property type="component" value="Unassembled WGS sequence"/>
</dbReference>
<evidence type="ECO:0000256" key="4">
    <source>
        <dbReference type="ARBA" id="ARBA00022679"/>
    </source>
</evidence>
<dbReference type="OrthoDB" id="9801219at2"/>
<comment type="catalytic activity">
    <reaction evidence="9 11">
        <text>beta-D-fructose 1-phosphate + ATP = beta-D-fructose 1,6-bisphosphate + ADP + H(+)</text>
        <dbReference type="Rhea" id="RHEA:14213"/>
        <dbReference type="ChEBI" id="CHEBI:15378"/>
        <dbReference type="ChEBI" id="CHEBI:30616"/>
        <dbReference type="ChEBI" id="CHEBI:32966"/>
        <dbReference type="ChEBI" id="CHEBI:138881"/>
        <dbReference type="ChEBI" id="CHEBI:456216"/>
        <dbReference type="EC" id="2.7.1.56"/>
    </reaction>
</comment>
<dbReference type="NCBIfam" id="TIGR03168">
    <property type="entry name" value="1-PFK"/>
    <property type="match status" value="1"/>
</dbReference>
<dbReference type="EC" id="2.7.1.56" evidence="2 11"/>
<evidence type="ECO:0000256" key="9">
    <source>
        <dbReference type="ARBA" id="ARBA00047745"/>
    </source>
</evidence>
<evidence type="ECO:0000313" key="16">
    <source>
        <dbReference type="Proteomes" id="UP000235114"/>
    </source>
</evidence>
<dbReference type="PIRSF" id="PIRSF000535">
    <property type="entry name" value="1PFK/6PFK/LacC"/>
    <property type="match status" value="1"/>
</dbReference>
<evidence type="ECO:0000256" key="3">
    <source>
        <dbReference type="ARBA" id="ARBA00013596"/>
    </source>
</evidence>
<evidence type="ECO:0000313" key="14">
    <source>
        <dbReference type="EMBL" id="PLR91166.1"/>
    </source>
</evidence>
<dbReference type="Gene3D" id="3.40.1190.20">
    <property type="match status" value="1"/>
</dbReference>
<keyword evidence="6 11" id="KW-0418">Kinase</keyword>
<evidence type="ECO:0000256" key="11">
    <source>
        <dbReference type="RuleBase" id="RU369061"/>
    </source>
</evidence>